<keyword evidence="1" id="KW-1133">Transmembrane helix</keyword>
<feature type="transmembrane region" description="Helical" evidence="1">
    <location>
        <begin position="66"/>
        <end position="84"/>
    </location>
</feature>
<proteinExistence type="predicted"/>
<evidence type="ECO:0000256" key="1">
    <source>
        <dbReference type="SAM" id="Phobius"/>
    </source>
</evidence>
<keyword evidence="1" id="KW-0812">Transmembrane</keyword>
<feature type="transmembrane region" description="Helical" evidence="1">
    <location>
        <begin position="34"/>
        <end position="54"/>
    </location>
</feature>
<evidence type="ECO:0000313" key="2">
    <source>
        <dbReference type="EMBL" id="ORB68112.1"/>
    </source>
</evidence>
<gene>
    <name evidence="2" type="ORF">BST44_27105</name>
</gene>
<accession>A0A1X0JZ82</accession>
<feature type="transmembrane region" description="Helical" evidence="1">
    <location>
        <begin position="146"/>
        <end position="166"/>
    </location>
</feature>
<dbReference type="InterPro" id="IPR033458">
    <property type="entry name" value="DUF5134"/>
</dbReference>
<dbReference type="Pfam" id="PF17197">
    <property type="entry name" value="DUF5134"/>
    <property type="match status" value="1"/>
</dbReference>
<dbReference type="OrthoDB" id="4734452at2"/>
<feature type="transmembrane region" description="Helical" evidence="1">
    <location>
        <begin position="91"/>
        <end position="108"/>
    </location>
</feature>
<dbReference type="AlphaFoldDB" id="A0A1X0JZ82"/>
<name>A0A1X0JZ82_MYCSC</name>
<feature type="transmembrane region" description="Helical" evidence="1">
    <location>
        <begin position="187"/>
        <end position="206"/>
    </location>
</feature>
<evidence type="ECO:0000313" key="3">
    <source>
        <dbReference type="Proteomes" id="UP000192601"/>
    </source>
</evidence>
<dbReference type="RefSeq" id="WP_007172486.1">
    <property type="nucleotide sequence ID" value="NZ_MVIJ01000075.1"/>
</dbReference>
<feature type="transmembrane region" description="Helical" evidence="1">
    <location>
        <begin position="6"/>
        <end position="27"/>
    </location>
</feature>
<dbReference type="STRING" id="1783.BST44_27105"/>
<dbReference type="EMBL" id="MVIJ01000075">
    <property type="protein sequence ID" value="ORB68112.1"/>
    <property type="molecule type" value="Genomic_DNA"/>
</dbReference>
<protein>
    <submittedName>
        <fullName evidence="2">DUF5134 domain-containing protein</fullName>
    </submittedName>
</protein>
<reference evidence="2 3" key="1">
    <citation type="submission" date="2017-02" db="EMBL/GenBank/DDBJ databases">
        <title>The new phylogeny of genus Mycobacterium.</title>
        <authorList>
            <person name="Tortoli E."/>
            <person name="Trovato A."/>
            <person name="Cirillo D.M."/>
        </authorList>
    </citation>
    <scope>NUCLEOTIDE SEQUENCE [LARGE SCALE GENOMIC DNA]</scope>
    <source>
        <strain evidence="2 3">DSM 43992</strain>
    </source>
</reference>
<organism evidence="2 3">
    <name type="scientific">Mycobacterium scrofulaceum</name>
    <dbReference type="NCBI Taxonomy" id="1783"/>
    <lineage>
        <taxon>Bacteria</taxon>
        <taxon>Bacillati</taxon>
        <taxon>Actinomycetota</taxon>
        <taxon>Actinomycetes</taxon>
        <taxon>Mycobacteriales</taxon>
        <taxon>Mycobacteriaceae</taxon>
        <taxon>Mycobacterium</taxon>
    </lineage>
</organism>
<sequence>MIHDLLLRWVVTGLFALGAIECALPILTGRRPWTVVVSHSLHFLMAVGMAVMAWPWSTQSPSTGPAVFFLLAAAWFTAIGITVARSPGSRLLYAYHVVMMLATAWMYADMNGSMLSGHLSAQPSVSMSGMHVAAMNGPANGGAPPWFSVVNWLGAVIFAIAAAFWTGKYLIIARAHAIPHRRSMGNLAQAALAAGMAVLFLAALFAI</sequence>
<dbReference type="Proteomes" id="UP000192601">
    <property type="component" value="Unassembled WGS sequence"/>
</dbReference>
<keyword evidence="1" id="KW-0472">Membrane</keyword>
<comment type="caution">
    <text evidence="2">The sequence shown here is derived from an EMBL/GenBank/DDBJ whole genome shotgun (WGS) entry which is preliminary data.</text>
</comment>
<keyword evidence="3" id="KW-1185">Reference proteome</keyword>